<evidence type="ECO:0000256" key="8">
    <source>
        <dbReference type="ARBA" id="ARBA00023125"/>
    </source>
</evidence>
<keyword evidence="14" id="KW-1185">Reference proteome</keyword>
<name>A0A7J8KAZ8_ROUAE</name>
<dbReference type="Gene3D" id="3.30.160.60">
    <property type="entry name" value="Classic Zinc Finger"/>
    <property type="match status" value="3"/>
</dbReference>
<evidence type="ECO:0000256" key="2">
    <source>
        <dbReference type="ARBA" id="ARBA00006991"/>
    </source>
</evidence>
<dbReference type="InterPro" id="IPR013087">
    <property type="entry name" value="Znf_C2H2_type"/>
</dbReference>
<feature type="domain" description="C2H2-type" evidence="12">
    <location>
        <begin position="308"/>
        <end position="337"/>
    </location>
</feature>
<evidence type="ECO:0000256" key="7">
    <source>
        <dbReference type="ARBA" id="ARBA00023015"/>
    </source>
</evidence>
<accession>A0A7J8KAZ8</accession>
<keyword evidence="6" id="KW-0862">Zinc</keyword>
<protein>
    <recommendedName>
        <fullName evidence="12">C2H2-type domain-containing protein</fullName>
    </recommendedName>
</protein>
<evidence type="ECO:0000256" key="6">
    <source>
        <dbReference type="ARBA" id="ARBA00022833"/>
    </source>
</evidence>
<evidence type="ECO:0000256" key="4">
    <source>
        <dbReference type="ARBA" id="ARBA00022737"/>
    </source>
</evidence>
<dbReference type="InterPro" id="IPR036236">
    <property type="entry name" value="Znf_C2H2_sf"/>
</dbReference>
<dbReference type="PROSITE" id="PS00028">
    <property type="entry name" value="ZINC_FINGER_C2H2_1"/>
    <property type="match status" value="3"/>
</dbReference>
<dbReference type="FunFam" id="3.30.160.60:FF:000125">
    <property type="entry name" value="Putative zinc finger protein 143"/>
    <property type="match status" value="1"/>
</dbReference>
<keyword evidence="3" id="KW-0479">Metal-binding</keyword>
<organism evidence="13 14">
    <name type="scientific">Rousettus aegyptiacus</name>
    <name type="common">Egyptian fruit bat</name>
    <name type="synonym">Pteropus aegyptiacus</name>
    <dbReference type="NCBI Taxonomy" id="9407"/>
    <lineage>
        <taxon>Eukaryota</taxon>
        <taxon>Metazoa</taxon>
        <taxon>Chordata</taxon>
        <taxon>Craniata</taxon>
        <taxon>Vertebrata</taxon>
        <taxon>Euteleostomi</taxon>
        <taxon>Mammalia</taxon>
        <taxon>Eutheria</taxon>
        <taxon>Laurasiatheria</taxon>
        <taxon>Chiroptera</taxon>
        <taxon>Yinpterochiroptera</taxon>
        <taxon>Pteropodoidea</taxon>
        <taxon>Pteropodidae</taxon>
        <taxon>Rousettinae</taxon>
        <taxon>Rousettus</taxon>
    </lineage>
</organism>
<feature type="domain" description="C2H2-type" evidence="12">
    <location>
        <begin position="338"/>
        <end position="367"/>
    </location>
</feature>
<keyword evidence="7" id="KW-0805">Transcription regulation</keyword>
<evidence type="ECO:0000256" key="10">
    <source>
        <dbReference type="ARBA" id="ARBA00023242"/>
    </source>
</evidence>
<evidence type="ECO:0000313" key="14">
    <source>
        <dbReference type="Proteomes" id="UP000593571"/>
    </source>
</evidence>
<evidence type="ECO:0000256" key="5">
    <source>
        <dbReference type="ARBA" id="ARBA00022771"/>
    </source>
</evidence>
<feature type="domain" description="C2H2-type" evidence="12">
    <location>
        <begin position="368"/>
        <end position="394"/>
    </location>
</feature>
<dbReference type="AlphaFoldDB" id="A0A7J8KAZ8"/>
<dbReference type="FunFam" id="3.30.160.60:FF:000018">
    <property type="entry name" value="Krueppel-like factor 15"/>
    <property type="match status" value="1"/>
</dbReference>
<dbReference type="GO" id="GO:0005634">
    <property type="term" value="C:nucleus"/>
    <property type="evidence" value="ECO:0007669"/>
    <property type="project" value="UniProtKB-SubCell"/>
</dbReference>
<evidence type="ECO:0000256" key="9">
    <source>
        <dbReference type="ARBA" id="ARBA00023163"/>
    </source>
</evidence>
<dbReference type="GO" id="GO:0000978">
    <property type="term" value="F:RNA polymerase II cis-regulatory region sequence-specific DNA binding"/>
    <property type="evidence" value="ECO:0007669"/>
    <property type="project" value="TreeGrafter"/>
</dbReference>
<dbReference type="SUPFAM" id="SSF57667">
    <property type="entry name" value="beta-beta-alpha zinc fingers"/>
    <property type="match status" value="2"/>
</dbReference>
<dbReference type="EMBL" id="JACASE010000001">
    <property type="protein sequence ID" value="KAF6505961.1"/>
    <property type="molecule type" value="Genomic_DNA"/>
</dbReference>
<keyword evidence="8" id="KW-0238">DNA-binding</keyword>
<evidence type="ECO:0000259" key="12">
    <source>
        <dbReference type="PROSITE" id="PS50157"/>
    </source>
</evidence>
<dbReference type="GO" id="GO:0008270">
    <property type="term" value="F:zinc ion binding"/>
    <property type="evidence" value="ECO:0007669"/>
    <property type="project" value="UniProtKB-KW"/>
</dbReference>
<keyword evidence="9" id="KW-0804">Transcription</keyword>
<evidence type="ECO:0000256" key="3">
    <source>
        <dbReference type="ARBA" id="ARBA00022723"/>
    </source>
</evidence>
<comment type="caution">
    <text evidence="13">The sequence shown here is derived from an EMBL/GenBank/DDBJ whole genome shotgun (WGS) entry which is preliminary data.</text>
</comment>
<comment type="subcellular location">
    <subcellularLocation>
        <location evidence="1">Nucleus</location>
    </subcellularLocation>
</comment>
<reference evidence="13 14" key="1">
    <citation type="journal article" date="2020" name="Nature">
        <title>Six reference-quality genomes reveal evolution of bat adaptations.</title>
        <authorList>
            <person name="Jebb D."/>
            <person name="Huang Z."/>
            <person name="Pippel M."/>
            <person name="Hughes G.M."/>
            <person name="Lavrichenko K."/>
            <person name="Devanna P."/>
            <person name="Winkler S."/>
            <person name="Jermiin L.S."/>
            <person name="Skirmuntt E.C."/>
            <person name="Katzourakis A."/>
            <person name="Burkitt-Gray L."/>
            <person name="Ray D.A."/>
            <person name="Sullivan K.A.M."/>
            <person name="Roscito J.G."/>
            <person name="Kirilenko B.M."/>
            <person name="Davalos L.M."/>
            <person name="Corthals A.P."/>
            <person name="Power M.L."/>
            <person name="Jones G."/>
            <person name="Ransome R.D."/>
            <person name="Dechmann D.K.N."/>
            <person name="Locatelli A.G."/>
            <person name="Puechmaille S.J."/>
            <person name="Fedrigo O."/>
            <person name="Jarvis E.D."/>
            <person name="Hiller M."/>
            <person name="Vernes S.C."/>
            <person name="Myers E.W."/>
            <person name="Teeling E.C."/>
        </authorList>
    </citation>
    <scope>NUCLEOTIDE SEQUENCE [LARGE SCALE GENOMIC DNA]</scope>
    <source>
        <strain evidence="13">MRouAeg1</strain>
        <tissue evidence="13">Muscle</tissue>
    </source>
</reference>
<evidence type="ECO:0000256" key="1">
    <source>
        <dbReference type="ARBA" id="ARBA00004123"/>
    </source>
</evidence>
<dbReference type="Proteomes" id="UP000593571">
    <property type="component" value="Unassembled WGS sequence"/>
</dbReference>
<dbReference type="PANTHER" id="PTHR23235:SF156">
    <property type="entry name" value="KRUPPEL-LIKE FACTOR 18"/>
    <property type="match status" value="1"/>
</dbReference>
<sequence length="394" mass="44204">MNSLLQTLEEIDELLQDLSETPESRTPAAPEPQLYIPLNAHGEDSQYEPIQNQATTPSTPTMISACSNIPETVLVQNSSTNPVKALDVPPGDLSETFSMNQRVTSFGQRTPTATSWMTYVADNPNTSFTDCQKITSTANTTIPNEDSQMKPLSDDLTLCGGQMTFSGDQTHYGGLTTFGAHQSVYGGQMTFSGDQTHYGGLMTFGADQNVCGGQMTFSGDQRATHSGDQTLYGAQMMTLKGDHMTTFTDHTCYGSHMMPCKSSSLPYPEFPYFSSSRLTQGQSLENQKSKLKSQRCRFQKNLDVLKPYTCTYQDCGKSYSKRSHLQIHERRHTGEKPYKCNWKGCTWEFSRSDELKRHKRKHSGERPYLCTLCNRNFARSDHLKQHQRVHSLQL</sequence>
<dbReference type="OrthoDB" id="8117402at2759"/>
<dbReference type="PROSITE" id="PS50157">
    <property type="entry name" value="ZINC_FINGER_C2H2_2"/>
    <property type="match status" value="3"/>
</dbReference>
<keyword evidence="10" id="KW-0539">Nucleus</keyword>
<keyword evidence="5 11" id="KW-0863">Zinc-finger</keyword>
<dbReference type="PANTHER" id="PTHR23235">
    <property type="entry name" value="KRUEPPEL-LIKE TRANSCRIPTION FACTOR"/>
    <property type="match status" value="1"/>
</dbReference>
<dbReference type="GO" id="GO:0000981">
    <property type="term" value="F:DNA-binding transcription factor activity, RNA polymerase II-specific"/>
    <property type="evidence" value="ECO:0007669"/>
    <property type="project" value="TreeGrafter"/>
</dbReference>
<gene>
    <name evidence="13" type="ORF">HJG63_007837</name>
</gene>
<dbReference type="SMART" id="SM00355">
    <property type="entry name" value="ZnF_C2H2"/>
    <property type="match status" value="3"/>
</dbReference>
<evidence type="ECO:0000313" key="13">
    <source>
        <dbReference type="EMBL" id="KAF6505961.1"/>
    </source>
</evidence>
<keyword evidence="4" id="KW-0677">Repeat</keyword>
<proteinExistence type="inferred from homology"/>
<evidence type="ECO:0000256" key="11">
    <source>
        <dbReference type="PROSITE-ProRule" id="PRU00042"/>
    </source>
</evidence>
<dbReference type="Pfam" id="PF00096">
    <property type="entry name" value="zf-C2H2"/>
    <property type="match status" value="3"/>
</dbReference>
<comment type="similarity">
    <text evidence="2">Belongs to the krueppel C2H2-type zinc-finger protein family.</text>
</comment>
<dbReference type="FunFam" id="3.30.160.60:FF:000931">
    <property type="entry name" value="zinc finger protein 697"/>
    <property type="match status" value="1"/>
</dbReference>